<evidence type="ECO:0000256" key="5">
    <source>
        <dbReference type="ARBA" id="ARBA00022723"/>
    </source>
</evidence>
<evidence type="ECO:0000256" key="9">
    <source>
        <dbReference type="ARBA" id="ARBA00023145"/>
    </source>
</evidence>
<accession>A0A0C9XKX1</accession>
<dbReference type="GO" id="GO:0005615">
    <property type="term" value="C:extracellular space"/>
    <property type="evidence" value="ECO:0007669"/>
    <property type="project" value="InterPro"/>
</dbReference>
<feature type="region of interest" description="Disordered" evidence="12">
    <location>
        <begin position="1"/>
        <end position="25"/>
    </location>
</feature>
<evidence type="ECO:0000256" key="3">
    <source>
        <dbReference type="ARBA" id="ARBA00022525"/>
    </source>
</evidence>
<keyword evidence="4 11" id="KW-0645">Protease</keyword>
<dbReference type="InterPro" id="IPR001842">
    <property type="entry name" value="Peptidase_M36"/>
</dbReference>
<gene>
    <name evidence="13" type="ORF">K443DRAFT_6348</name>
</gene>
<proteinExistence type="inferred from homology"/>
<reference evidence="13 14" key="1">
    <citation type="submission" date="2014-04" db="EMBL/GenBank/DDBJ databases">
        <authorList>
            <consortium name="DOE Joint Genome Institute"/>
            <person name="Kuo A."/>
            <person name="Kohler A."/>
            <person name="Nagy L.G."/>
            <person name="Floudas D."/>
            <person name="Copeland A."/>
            <person name="Barry K.W."/>
            <person name="Cichocki N."/>
            <person name="Veneault-Fourrey C."/>
            <person name="LaButti K."/>
            <person name="Lindquist E.A."/>
            <person name="Lipzen A."/>
            <person name="Lundell T."/>
            <person name="Morin E."/>
            <person name="Murat C."/>
            <person name="Sun H."/>
            <person name="Tunlid A."/>
            <person name="Henrissat B."/>
            <person name="Grigoriev I.V."/>
            <person name="Hibbett D.S."/>
            <person name="Martin F."/>
            <person name="Nordberg H.P."/>
            <person name="Cantor M.N."/>
            <person name="Hua S.X."/>
        </authorList>
    </citation>
    <scope>NUCLEOTIDE SEQUENCE [LARGE SCALE GENOMIC DNA]</scope>
    <source>
        <strain evidence="13 14">LaAM-08-1</strain>
    </source>
</reference>
<dbReference type="EMBL" id="KN838596">
    <property type="protein sequence ID" value="KIK02174.1"/>
    <property type="molecule type" value="Genomic_DNA"/>
</dbReference>
<feature type="binding site" evidence="10">
    <location>
        <position position="82"/>
    </location>
    <ligand>
        <name>Zn(2+)</name>
        <dbReference type="ChEBI" id="CHEBI:29105"/>
        <note>catalytic</note>
    </ligand>
</feature>
<feature type="compositionally biased region" description="Polar residues" evidence="12">
    <location>
        <begin position="34"/>
        <end position="49"/>
    </location>
</feature>
<evidence type="ECO:0000256" key="10">
    <source>
        <dbReference type="PIRSR" id="PIRSR601842-2"/>
    </source>
</evidence>
<dbReference type="AlphaFoldDB" id="A0A0C9XKX1"/>
<protein>
    <recommendedName>
        <fullName evidence="11">Extracellular metalloproteinase</fullName>
        <ecNumber evidence="11">3.4.24.-</ecNumber>
    </recommendedName>
    <alternativeName>
        <fullName evidence="11">Fungalysin</fullName>
    </alternativeName>
</protein>
<comment type="similarity">
    <text evidence="2 11">Belongs to the peptidase M36 family.</text>
</comment>
<evidence type="ECO:0000256" key="8">
    <source>
        <dbReference type="ARBA" id="ARBA00023049"/>
    </source>
</evidence>
<dbReference type="GO" id="GO:0008270">
    <property type="term" value="F:zinc ion binding"/>
    <property type="evidence" value="ECO:0007669"/>
    <property type="project" value="InterPro"/>
</dbReference>
<evidence type="ECO:0000313" key="14">
    <source>
        <dbReference type="Proteomes" id="UP000054477"/>
    </source>
</evidence>
<dbReference type="Gene3D" id="3.10.170.10">
    <property type="match status" value="1"/>
</dbReference>
<sequence>MPIAMDLPRRHLTSNNFGKGGCGNDRVQISIQDSSGTKNANPATPSDCQPGQCRMTPGLAPQYLYPSFSKQIPATEAGGMGEGWSSDARAEWSEQKSATITDYVMGDYVTNNKNGIRTHPHSTSTTTNSLGYWSIKTLSEVHNTGEVWANILHNIYAALISADEFSTTAKTNPDGTQGNVVFLPRRSPLTALQPNVRHGKAFASQGLGVDAKSYIDGSSVLGGELELGKEYQGE</sequence>
<reference evidence="14" key="2">
    <citation type="submission" date="2015-01" db="EMBL/GenBank/DDBJ databases">
        <title>Evolutionary Origins and Diversification of the Mycorrhizal Mutualists.</title>
        <authorList>
            <consortium name="DOE Joint Genome Institute"/>
            <consortium name="Mycorrhizal Genomics Consortium"/>
            <person name="Kohler A."/>
            <person name="Kuo A."/>
            <person name="Nagy L.G."/>
            <person name="Floudas D."/>
            <person name="Copeland A."/>
            <person name="Barry K.W."/>
            <person name="Cichocki N."/>
            <person name="Veneault-Fourrey C."/>
            <person name="LaButti K."/>
            <person name="Lindquist E.A."/>
            <person name="Lipzen A."/>
            <person name="Lundell T."/>
            <person name="Morin E."/>
            <person name="Murat C."/>
            <person name="Riley R."/>
            <person name="Ohm R."/>
            <person name="Sun H."/>
            <person name="Tunlid A."/>
            <person name="Henrissat B."/>
            <person name="Grigoriev I.V."/>
            <person name="Hibbett D.S."/>
            <person name="Martin F."/>
        </authorList>
    </citation>
    <scope>NUCLEOTIDE SEQUENCE [LARGE SCALE GENOMIC DNA]</scope>
    <source>
        <strain evidence="14">LaAM-08-1</strain>
    </source>
</reference>
<dbReference type="Pfam" id="PF02128">
    <property type="entry name" value="Peptidase_M36"/>
    <property type="match status" value="2"/>
</dbReference>
<dbReference type="GO" id="GO:0006508">
    <property type="term" value="P:proteolysis"/>
    <property type="evidence" value="ECO:0007669"/>
    <property type="project" value="UniProtKB-KW"/>
</dbReference>
<feature type="region of interest" description="Disordered" evidence="12">
    <location>
        <begin position="34"/>
        <end position="53"/>
    </location>
</feature>
<comment type="subcellular location">
    <subcellularLocation>
        <location evidence="1 11">Secreted</location>
    </subcellularLocation>
</comment>
<dbReference type="GO" id="GO:0004222">
    <property type="term" value="F:metalloendopeptidase activity"/>
    <property type="evidence" value="ECO:0007669"/>
    <property type="project" value="InterPro"/>
</dbReference>
<evidence type="ECO:0000256" key="1">
    <source>
        <dbReference type="ARBA" id="ARBA00004613"/>
    </source>
</evidence>
<name>A0A0C9XKX1_9AGAR</name>
<dbReference type="InterPro" id="IPR027268">
    <property type="entry name" value="Peptidase_M4/M1_CTD_sf"/>
</dbReference>
<dbReference type="InterPro" id="IPR050371">
    <property type="entry name" value="Fungal_virulence_M36"/>
</dbReference>
<dbReference type="SUPFAM" id="SSF55486">
    <property type="entry name" value="Metalloproteases ('zincins'), catalytic domain"/>
    <property type="match status" value="1"/>
</dbReference>
<dbReference type="Proteomes" id="UP000054477">
    <property type="component" value="Unassembled WGS sequence"/>
</dbReference>
<keyword evidence="7 10" id="KW-0862">Zinc</keyword>
<comment type="cofactor">
    <cofactor evidence="10">
        <name>Zn(2+)</name>
        <dbReference type="ChEBI" id="CHEBI:29105"/>
    </cofactor>
    <text evidence="10">Binds 1 zinc ion per subunit.</text>
</comment>
<dbReference type="OrthoDB" id="3227768at2759"/>
<keyword evidence="3 11" id="KW-0964">Secreted</keyword>
<evidence type="ECO:0000313" key="13">
    <source>
        <dbReference type="EMBL" id="KIK02174.1"/>
    </source>
</evidence>
<dbReference type="PANTHER" id="PTHR33478">
    <property type="entry name" value="EXTRACELLULAR METALLOPROTEINASE MEP"/>
    <property type="match status" value="1"/>
</dbReference>
<keyword evidence="9 11" id="KW-0865">Zymogen</keyword>
<keyword evidence="14" id="KW-1185">Reference proteome</keyword>
<dbReference type="HOGENOM" id="CLU_012703_0_0_1"/>
<keyword evidence="8 11" id="KW-0482">Metalloprotease</keyword>
<evidence type="ECO:0000256" key="2">
    <source>
        <dbReference type="ARBA" id="ARBA00006006"/>
    </source>
</evidence>
<evidence type="ECO:0000256" key="7">
    <source>
        <dbReference type="ARBA" id="ARBA00022833"/>
    </source>
</evidence>
<evidence type="ECO:0000256" key="4">
    <source>
        <dbReference type="ARBA" id="ARBA00022670"/>
    </source>
</evidence>
<evidence type="ECO:0000256" key="11">
    <source>
        <dbReference type="RuleBase" id="RU364017"/>
    </source>
</evidence>
<evidence type="ECO:0000256" key="12">
    <source>
        <dbReference type="SAM" id="MobiDB-lite"/>
    </source>
</evidence>
<organism evidence="13 14">
    <name type="scientific">Laccaria amethystina LaAM-08-1</name>
    <dbReference type="NCBI Taxonomy" id="1095629"/>
    <lineage>
        <taxon>Eukaryota</taxon>
        <taxon>Fungi</taxon>
        <taxon>Dikarya</taxon>
        <taxon>Basidiomycota</taxon>
        <taxon>Agaricomycotina</taxon>
        <taxon>Agaricomycetes</taxon>
        <taxon>Agaricomycetidae</taxon>
        <taxon>Agaricales</taxon>
        <taxon>Agaricineae</taxon>
        <taxon>Hydnangiaceae</taxon>
        <taxon>Laccaria</taxon>
    </lineage>
</organism>
<dbReference type="PANTHER" id="PTHR33478:SF1">
    <property type="entry name" value="EXTRACELLULAR METALLOPROTEINASE MEP"/>
    <property type="match status" value="1"/>
</dbReference>
<evidence type="ECO:0000256" key="6">
    <source>
        <dbReference type="ARBA" id="ARBA00022801"/>
    </source>
</evidence>
<dbReference type="Gene3D" id="1.10.390.10">
    <property type="entry name" value="Neutral Protease Domain 2"/>
    <property type="match status" value="1"/>
</dbReference>
<keyword evidence="6 11" id="KW-0378">Hydrolase</keyword>
<keyword evidence="5 10" id="KW-0479">Metal-binding</keyword>
<dbReference type="EC" id="3.4.24.-" evidence="11"/>